<organism evidence="2 3">
    <name type="scientific">Vitrella brassicaformis (strain CCMP3155)</name>
    <dbReference type="NCBI Taxonomy" id="1169540"/>
    <lineage>
        <taxon>Eukaryota</taxon>
        <taxon>Sar</taxon>
        <taxon>Alveolata</taxon>
        <taxon>Colpodellida</taxon>
        <taxon>Vitrellaceae</taxon>
        <taxon>Vitrella</taxon>
    </lineage>
</organism>
<dbReference type="AlphaFoldDB" id="A0A0G4EY00"/>
<protein>
    <submittedName>
        <fullName evidence="2">Uncharacterized protein</fullName>
    </submittedName>
</protein>
<sequence length="371" mass="41804">MALPKTLSAPSLHSSKALREAAYNRSTFYSANDHPRCTYSLLKGFTVVDEDTVELEVHTRDRQGKRSRHRGPPTTTHEGRTVLTLAAALKDQKGQPAADMSLPPLEDQQKYFRDRRMSRPGTASRPPSSRRPSRPPSATPREKKETTKTLRGYSFKALPGESRLVSSGEGVAERDADGVPPVVRCRFSRGLWEIFYGEARDLVHLLRSYPQTHTVRALLSLYRQCVRSRGVWTAFSLTLAQFLRVFPRTFIVFVSPDRLKRGHPSSSRPVIGVRLRCPSCPEVIDKMGEAMSAFVLRTRSMKRSQSSVLPPLSRPVDVNEKRPVSADSDKAVQPFPVPWRRREGPSVSVSPYPDFVEQRMSRPYKSVSIYG</sequence>
<dbReference type="Proteomes" id="UP000041254">
    <property type="component" value="Unassembled WGS sequence"/>
</dbReference>
<dbReference type="EMBL" id="CDMY01000342">
    <property type="protein sequence ID" value="CEM03499.1"/>
    <property type="molecule type" value="Genomic_DNA"/>
</dbReference>
<dbReference type="VEuPathDB" id="CryptoDB:Vbra_1572"/>
<evidence type="ECO:0000256" key="1">
    <source>
        <dbReference type="SAM" id="MobiDB-lite"/>
    </source>
</evidence>
<feature type="region of interest" description="Disordered" evidence="1">
    <location>
        <begin position="57"/>
        <end position="79"/>
    </location>
</feature>
<dbReference type="InParanoid" id="A0A0G4EY00"/>
<proteinExistence type="predicted"/>
<reference evidence="2 3" key="1">
    <citation type="submission" date="2014-11" db="EMBL/GenBank/DDBJ databases">
        <authorList>
            <person name="Zhu J."/>
            <person name="Qi W."/>
            <person name="Song R."/>
        </authorList>
    </citation>
    <scope>NUCLEOTIDE SEQUENCE [LARGE SCALE GENOMIC DNA]</scope>
</reference>
<evidence type="ECO:0000313" key="3">
    <source>
        <dbReference type="Proteomes" id="UP000041254"/>
    </source>
</evidence>
<feature type="compositionally biased region" description="Basic and acidic residues" evidence="1">
    <location>
        <begin position="107"/>
        <end position="117"/>
    </location>
</feature>
<name>A0A0G4EY00_VITBC</name>
<keyword evidence="3" id="KW-1185">Reference proteome</keyword>
<gene>
    <name evidence="2" type="ORF">Vbra_1572</name>
</gene>
<feature type="region of interest" description="Disordered" evidence="1">
    <location>
        <begin position="305"/>
        <end position="328"/>
    </location>
</feature>
<evidence type="ECO:0000313" key="2">
    <source>
        <dbReference type="EMBL" id="CEM03499.1"/>
    </source>
</evidence>
<accession>A0A0G4EY00</accession>
<feature type="region of interest" description="Disordered" evidence="1">
    <location>
        <begin position="92"/>
        <end position="149"/>
    </location>
</feature>
<feature type="compositionally biased region" description="Basic and acidic residues" evidence="1">
    <location>
        <begin position="317"/>
        <end position="328"/>
    </location>
</feature>